<gene>
    <name evidence="1" type="ORF">SGFS_013200</name>
</gene>
<reference evidence="1 2" key="1">
    <citation type="journal article" date="2010" name="ChemBioChem">
        <title>Cloning and characterization of the biosynthetic gene cluster of 16-membered macrolide antibiotic FD-891: involvement of a dual functional cytochrome P450 monooxygenase catalyzing epoxidation and hydroxylation.</title>
        <authorList>
            <person name="Kudo F."/>
            <person name="Motegi A."/>
            <person name="Mizoue K."/>
            <person name="Eguchi T."/>
        </authorList>
    </citation>
    <scope>NUCLEOTIDE SEQUENCE [LARGE SCALE GENOMIC DNA]</scope>
    <source>
        <strain evidence="1 2">A-8890</strain>
    </source>
</reference>
<evidence type="ECO:0000313" key="1">
    <source>
        <dbReference type="EMBL" id="BBC30026.1"/>
    </source>
</evidence>
<reference evidence="1 2" key="2">
    <citation type="journal article" date="2023" name="ChemBioChem">
        <title>Acyltransferase Domain Exchange between Two Independent Type I Polyketide Synthases in the Same Producer Strain of Macrolide Antibiotics.</title>
        <authorList>
            <person name="Kudo F."/>
            <person name="Kishikawa K."/>
            <person name="Tsuboi K."/>
            <person name="Kido T."/>
            <person name="Usui T."/>
            <person name="Hashimoto J."/>
            <person name="Shin-Ya K."/>
            <person name="Miyanaga A."/>
            <person name="Eguchi T."/>
        </authorList>
    </citation>
    <scope>NUCLEOTIDE SEQUENCE [LARGE SCALE GENOMIC DNA]</scope>
    <source>
        <strain evidence="1 2">A-8890</strain>
    </source>
</reference>
<dbReference type="Proteomes" id="UP001321542">
    <property type="component" value="Chromosome"/>
</dbReference>
<name>A0ABN5V9W3_9ACTN</name>
<keyword evidence="2" id="KW-1185">Reference proteome</keyword>
<sequence>MGLFSKAADSAASTVARVGQKVAGDQGVQAANKITGPLLGVRFEKCSDSCDHANANHS</sequence>
<dbReference type="EMBL" id="AP018448">
    <property type="protein sequence ID" value="BBC30026.1"/>
    <property type="molecule type" value="Genomic_DNA"/>
</dbReference>
<evidence type="ECO:0000313" key="2">
    <source>
        <dbReference type="Proteomes" id="UP001321542"/>
    </source>
</evidence>
<accession>A0ABN5V9W3</accession>
<organism evidence="1 2">
    <name type="scientific">Streptomyces graminofaciens</name>
    <dbReference type="NCBI Taxonomy" id="68212"/>
    <lineage>
        <taxon>Bacteria</taxon>
        <taxon>Bacillati</taxon>
        <taxon>Actinomycetota</taxon>
        <taxon>Actinomycetes</taxon>
        <taxon>Kitasatosporales</taxon>
        <taxon>Streptomycetaceae</taxon>
        <taxon>Streptomyces</taxon>
    </lineage>
</organism>
<protein>
    <submittedName>
        <fullName evidence="1">Uncharacterized protein</fullName>
    </submittedName>
</protein>
<proteinExistence type="predicted"/>